<accession>A0A0E3BZE2</accession>
<gene>
    <name evidence="1" type="ORF">P608_04225</name>
</gene>
<dbReference type="AlphaFoldDB" id="A0A0E3BZE2"/>
<reference evidence="1 2" key="1">
    <citation type="submission" date="2013-09" db="EMBL/GenBank/DDBJ databases">
        <title>High correlation between genotypes and phenotypes of environmental bacteria Comamonas testosteroni strains.</title>
        <authorList>
            <person name="Liu L."/>
            <person name="Zhu W."/>
            <person name="Xia X."/>
            <person name="Xu B."/>
            <person name="Luo M."/>
            <person name="Wang G."/>
        </authorList>
    </citation>
    <scope>NUCLEOTIDE SEQUENCE [LARGE SCALE GENOMIC DNA]</scope>
    <source>
        <strain evidence="1 2">DF2</strain>
    </source>
</reference>
<name>A0A0E3BZE2_9BURK</name>
<keyword evidence="2" id="KW-1185">Reference proteome</keyword>
<evidence type="ECO:0000313" key="1">
    <source>
        <dbReference type="EMBL" id="KGH19475.1"/>
    </source>
</evidence>
<organism evidence="1 2">
    <name type="scientific">Comamonas thiooxydans</name>
    <dbReference type="NCBI Taxonomy" id="363952"/>
    <lineage>
        <taxon>Bacteria</taxon>
        <taxon>Pseudomonadati</taxon>
        <taxon>Pseudomonadota</taxon>
        <taxon>Betaproteobacteria</taxon>
        <taxon>Burkholderiales</taxon>
        <taxon>Comamonadaceae</taxon>
        <taxon>Comamonas</taxon>
    </lineage>
</organism>
<dbReference type="Proteomes" id="UP000029549">
    <property type="component" value="Unassembled WGS sequence"/>
</dbReference>
<proteinExistence type="predicted"/>
<sequence>MDGKSSPRGWLLLAAAGCRWPAKAALLLN</sequence>
<comment type="caution">
    <text evidence="1">The sequence shown here is derived from an EMBL/GenBank/DDBJ whole genome shotgun (WGS) entry which is preliminary data.</text>
</comment>
<protein>
    <submittedName>
        <fullName evidence="1">Uncharacterized protein</fullName>
    </submittedName>
</protein>
<evidence type="ECO:0000313" key="2">
    <source>
        <dbReference type="Proteomes" id="UP000029549"/>
    </source>
</evidence>
<dbReference type="EMBL" id="AWTP01000035">
    <property type="protein sequence ID" value="KGH19475.1"/>
    <property type="molecule type" value="Genomic_DNA"/>
</dbReference>